<dbReference type="RefSeq" id="WP_012638345.1">
    <property type="nucleotide sequence ID" value="NC_011901.1"/>
</dbReference>
<dbReference type="EMBL" id="CP001339">
    <property type="protein sequence ID" value="ACL72863.1"/>
    <property type="molecule type" value="Genomic_DNA"/>
</dbReference>
<protein>
    <recommendedName>
        <fullName evidence="3">DUF4258 domain-containing protein</fullName>
    </recommendedName>
</protein>
<sequence length="90" mass="10448">MAHPERTVHATQRMQQRGISETMLRLFETFGVARYQKGGAEILEIREEELKQLRKAIDRAGNICVVKGEQDRVVTVMHRNRRIKATQFIA</sequence>
<accession>B8GSF9</accession>
<evidence type="ECO:0000313" key="2">
    <source>
        <dbReference type="Proteomes" id="UP000002383"/>
    </source>
</evidence>
<proteinExistence type="predicted"/>
<dbReference type="Proteomes" id="UP000002383">
    <property type="component" value="Chromosome"/>
</dbReference>
<gene>
    <name evidence="1" type="ordered locus">Tgr7_1781</name>
</gene>
<name>B8GSF9_THISH</name>
<evidence type="ECO:0008006" key="3">
    <source>
        <dbReference type="Google" id="ProtNLM"/>
    </source>
</evidence>
<reference evidence="1 2" key="1">
    <citation type="journal article" date="2011" name="Stand. Genomic Sci.">
        <title>Complete genome sequence of 'Thioalkalivibrio sulfidophilus' HL-EbGr7.</title>
        <authorList>
            <person name="Muyzer G."/>
            <person name="Sorokin D.Y."/>
            <person name="Mavromatis K."/>
            <person name="Lapidus A."/>
            <person name="Clum A."/>
            <person name="Ivanova N."/>
            <person name="Pati A."/>
            <person name="d'Haeseleer P."/>
            <person name="Woyke T."/>
            <person name="Kyrpides N.C."/>
        </authorList>
    </citation>
    <scope>NUCLEOTIDE SEQUENCE [LARGE SCALE GENOMIC DNA]</scope>
    <source>
        <strain evidence="1 2">HL-EbGR7</strain>
    </source>
</reference>
<keyword evidence="2" id="KW-1185">Reference proteome</keyword>
<dbReference type="STRING" id="396588.Tgr7_1781"/>
<dbReference type="HOGENOM" id="CLU_2439869_0_0_6"/>
<evidence type="ECO:0000313" key="1">
    <source>
        <dbReference type="EMBL" id="ACL72863.1"/>
    </source>
</evidence>
<dbReference type="KEGG" id="tgr:Tgr7_1781"/>
<dbReference type="AlphaFoldDB" id="B8GSF9"/>
<organism evidence="1 2">
    <name type="scientific">Thioalkalivibrio sulfidiphilus (strain HL-EbGR7)</name>
    <dbReference type="NCBI Taxonomy" id="396588"/>
    <lineage>
        <taxon>Bacteria</taxon>
        <taxon>Pseudomonadati</taxon>
        <taxon>Pseudomonadota</taxon>
        <taxon>Gammaproteobacteria</taxon>
        <taxon>Chromatiales</taxon>
        <taxon>Ectothiorhodospiraceae</taxon>
        <taxon>Thioalkalivibrio</taxon>
    </lineage>
</organism>